<organism evidence="8">
    <name type="scientific">Sipha flava</name>
    <name type="common">yellow sugarcane aphid</name>
    <dbReference type="NCBI Taxonomy" id="143950"/>
    <lineage>
        <taxon>Eukaryota</taxon>
        <taxon>Metazoa</taxon>
        <taxon>Ecdysozoa</taxon>
        <taxon>Arthropoda</taxon>
        <taxon>Hexapoda</taxon>
        <taxon>Insecta</taxon>
        <taxon>Pterygota</taxon>
        <taxon>Neoptera</taxon>
        <taxon>Paraneoptera</taxon>
        <taxon>Hemiptera</taxon>
        <taxon>Sternorrhyncha</taxon>
        <taxon>Aphidomorpha</taxon>
        <taxon>Aphidoidea</taxon>
        <taxon>Aphididae</taxon>
        <taxon>Sipha</taxon>
    </lineage>
</organism>
<feature type="transmembrane region" description="Helical" evidence="6">
    <location>
        <begin position="116"/>
        <end position="136"/>
    </location>
</feature>
<protein>
    <recommendedName>
        <fullName evidence="7">Major facilitator superfamily associated domain-containing protein</fullName>
    </recommendedName>
</protein>
<dbReference type="Gene3D" id="1.20.1250.20">
    <property type="entry name" value="MFS general substrate transporter like domains"/>
    <property type="match status" value="1"/>
</dbReference>
<keyword evidence="5 6" id="KW-0472">Membrane</keyword>
<dbReference type="SUPFAM" id="SSF103473">
    <property type="entry name" value="MFS general substrate transporter"/>
    <property type="match status" value="1"/>
</dbReference>
<feature type="transmembrane region" description="Helical" evidence="6">
    <location>
        <begin position="189"/>
        <end position="207"/>
    </location>
</feature>
<proteinExistence type="inferred from homology"/>
<dbReference type="InterPro" id="IPR024989">
    <property type="entry name" value="MFS_assoc_dom"/>
</dbReference>
<evidence type="ECO:0000256" key="3">
    <source>
        <dbReference type="ARBA" id="ARBA00022692"/>
    </source>
</evidence>
<keyword evidence="4 6" id="KW-1133">Transmembrane helix</keyword>
<name>A0A2S2R4A5_9HEMI</name>
<evidence type="ECO:0000256" key="2">
    <source>
        <dbReference type="ARBA" id="ARBA00005241"/>
    </source>
</evidence>
<dbReference type="InterPro" id="IPR051717">
    <property type="entry name" value="MFS_MFSD6"/>
</dbReference>
<accession>A0A2S2R4A5</accession>
<dbReference type="EMBL" id="GGMS01015367">
    <property type="protein sequence ID" value="MBY84570.1"/>
    <property type="molecule type" value="Transcribed_RNA"/>
</dbReference>
<dbReference type="InterPro" id="IPR036259">
    <property type="entry name" value="MFS_trans_sf"/>
</dbReference>
<dbReference type="PANTHER" id="PTHR16172">
    <property type="entry name" value="MAJOR FACILITATOR SUPERFAMILY DOMAIN-CONTAINING PROTEIN 6-LIKE"/>
    <property type="match status" value="1"/>
</dbReference>
<comment type="similarity">
    <text evidence="2">Belongs to the major facilitator superfamily. MFSD6 family.</text>
</comment>
<feature type="domain" description="Major facilitator superfamily associated" evidence="7">
    <location>
        <begin position="14"/>
        <end position="208"/>
    </location>
</feature>
<evidence type="ECO:0000313" key="8">
    <source>
        <dbReference type="EMBL" id="MBY84570.1"/>
    </source>
</evidence>
<evidence type="ECO:0000256" key="5">
    <source>
        <dbReference type="ARBA" id="ARBA00023136"/>
    </source>
</evidence>
<feature type="transmembrane region" description="Helical" evidence="6">
    <location>
        <begin position="157"/>
        <end position="177"/>
    </location>
</feature>
<sequence length="212" mass="24439">MMFSNCQINKKLLFMKLSFFFYDCGIGPINPFLPTIAKQRGIPIIVIGIIFTFMPILNIIVRPTTGYITDRWQCRKQIFLGASLVNALFTLLIYYSPEFKSHEYTNDIEVVMHWKFWMFVAIITTRMMLWMVGDVLQDTICLEILGDDKKSYGKQRVWGAIGWGLSTLLVGACVDWYSIGLPQKNYLPAHWIAVAFLICHFIVAYQLEVSAL</sequence>
<keyword evidence="3 6" id="KW-0812">Transmembrane</keyword>
<evidence type="ECO:0000256" key="4">
    <source>
        <dbReference type="ARBA" id="ARBA00022989"/>
    </source>
</evidence>
<feature type="transmembrane region" description="Helical" evidence="6">
    <location>
        <begin position="41"/>
        <end position="61"/>
    </location>
</feature>
<dbReference type="AlphaFoldDB" id="A0A2S2R4A5"/>
<evidence type="ECO:0000256" key="6">
    <source>
        <dbReference type="SAM" id="Phobius"/>
    </source>
</evidence>
<feature type="transmembrane region" description="Helical" evidence="6">
    <location>
        <begin position="12"/>
        <end position="29"/>
    </location>
</feature>
<reference evidence="8" key="1">
    <citation type="submission" date="2018-04" db="EMBL/GenBank/DDBJ databases">
        <title>Transcriptome assembly of Sipha flava.</title>
        <authorList>
            <person name="Scully E.D."/>
            <person name="Geib S.M."/>
            <person name="Palmer N.A."/>
            <person name="Koch K."/>
            <person name="Bradshaw J."/>
            <person name="Heng-Moss T."/>
            <person name="Sarath G."/>
        </authorList>
    </citation>
    <scope>NUCLEOTIDE SEQUENCE</scope>
</reference>
<gene>
    <name evidence="8" type="ORF">g.73514</name>
</gene>
<feature type="transmembrane region" description="Helical" evidence="6">
    <location>
        <begin position="77"/>
        <end position="96"/>
    </location>
</feature>
<dbReference type="GO" id="GO:0016020">
    <property type="term" value="C:membrane"/>
    <property type="evidence" value="ECO:0007669"/>
    <property type="project" value="UniProtKB-SubCell"/>
</dbReference>
<evidence type="ECO:0000256" key="1">
    <source>
        <dbReference type="ARBA" id="ARBA00004141"/>
    </source>
</evidence>
<dbReference type="PANTHER" id="PTHR16172:SF30">
    <property type="entry name" value="SUGAR BABY, ISOFORM C"/>
    <property type="match status" value="1"/>
</dbReference>
<evidence type="ECO:0000259" key="7">
    <source>
        <dbReference type="Pfam" id="PF12832"/>
    </source>
</evidence>
<comment type="subcellular location">
    <subcellularLocation>
        <location evidence="1">Membrane</location>
        <topology evidence="1">Multi-pass membrane protein</topology>
    </subcellularLocation>
</comment>
<dbReference type="Pfam" id="PF12832">
    <property type="entry name" value="MFS_1_like"/>
    <property type="match status" value="1"/>
</dbReference>